<evidence type="ECO:0000313" key="3">
    <source>
        <dbReference type="Proteomes" id="UP000177187"/>
    </source>
</evidence>
<keyword evidence="1" id="KW-0812">Transmembrane</keyword>
<dbReference type="EMBL" id="MFAF01000100">
    <property type="protein sequence ID" value="OGD74571.1"/>
    <property type="molecule type" value="Genomic_DNA"/>
</dbReference>
<evidence type="ECO:0000313" key="2">
    <source>
        <dbReference type="EMBL" id="OGD74571.1"/>
    </source>
</evidence>
<feature type="transmembrane region" description="Helical" evidence="1">
    <location>
        <begin position="47"/>
        <end position="73"/>
    </location>
</feature>
<dbReference type="Proteomes" id="UP000177187">
    <property type="component" value="Unassembled WGS sequence"/>
</dbReference>
<keyword evidence="1" id="KW-0472">Membrane</keyword>
<evidence type="ECO:0008006" key="4">
    <source>
        <dbReference type="Google" id="ProtNLM"/>
    </source>
</evidence>
<comment type="caution">
    <text evidence="2">The sequence shown here is derived from an EMBL/GenBank/DDBJ whole genome shotgun (WGS) entry which is preliminary data.</text>
</comment>
<protein>
    <recommendedName>
        <fullName evidence="4">4Fe-4S ferredoxin-type domain-containing protein</fullName>
    </recommendedName>
</protein>
<evidence type="ECO:0000256" key="1">
    <source>
        <dbReference type="SAM" id="Phobius"/>
    </source>
</evidence>
<proteinExistence type="predicted"/>
<gene>
    <name evidence="2" type="ORF">A2Y64_00955</name>
</gene>
<keyword evidence="1" id="KW-1133">Transmembrane helix</keyword>
<name>A0A1F5F4H9_9BACT</name>
<dbReference type="AlphaFoldDB" id="A0A1F5F4H9"/>
<accession>A0A1F5F4H9</accession>
<sequence>MAKNDNKDERIVYGPPRDEIEVLPGVRRYQFISKSQHRMLTKNLNRIAMVIIALSLAFVIFKAIFSGTGYSVYCLEDRSCMRVLSQPEGQNCPEYIYPVEMVVASRTADYDRFIRQGGLRCTQCGNCTKWCILDINIPELAARMQELTLEALAEGKVDAGLVLEEGFVDPQSREPLTEAAALARYSKPGYEKVLKLYREMQGIIREREVNIAVR</sequence>
<dbReference type="SUPFAM" id="SSF46548">
    <property type="entry name" value="alpha-helical ferredoxin"/>
    <property type="match status" value="1"/>
</dbReference>
<reference evidence="2 3" key="1">
    <citation type="journal article" date="2016" name="Nat. Commun.">
        <title>Thousands of microbial genomes shed light on interconnected biogeochemical processes in an aquifer system.</title>
        <authorList>
            <person name="Anantharaman K."/>
            <person name="Brown C.T."/>
            <person name="Hug L.A."/>
            <person name="Sharon I."/>
            <person name="Castelle C.J."/>
            <person name="Probst A.J."/>
            <person name="Thomas B.C."/>
            <person name="Singh A."/>
            <person name="Wilkins M.J."/>
            <person name="Karaoz U."/>
            <person name="Brodie E.L."/>
            <person name="Williams K.H."/>
            <person name="Hubbard S.S."/>
            <person name="Banfield J.F."/>
        </authorList>
    </citation>
    <scope>NUCLEOTIDE SEQUENCE [LARGE SCALE GENOMIC DNA]</scope>
</reference>
<organism evidence="2 3">
    <name type="scientific">Candidatus Coatesbacteria bacterium RBG_13_66_14</name>
    <dbReference type="NCBI Taxonomy" id="1817816"/>
    <lineage>
        <taxon>Bacteria</taxon>
        <taxon>Candidatus Coatesiibacteriota</taxon>
    </lineage>
</organism>